<reference evidence="4 5" key="1">
    <citation type="journal article" date="2012" name="Appl. Environ. Microbiol.">
        <title>Draft genome sequence of a psychrotolerant sulfur-oxidizing bacterium, Sulfuricella denitrificans skB26, and proteomic insights into cold adaptation.</title>
        <authorList>
            <person name="Watanabe T."/>
            <person name="Kojima H."/>
            <person name="Fukui M."/>
        </authorList>
    </citation>
    <scope>NUCLEOTIDE SEQUENCE [LARGE SCALE GENOMIC DNA]</scope>
    <source>
        <strain evidence="5">skB26</strain>
    </source>
</reference>
<dbReference type="Proteomes" id="UP000015559">
    <property type="component" value="Chromosome"/>
</dbReference>
<evidence type="ECO:0000313" key="5">
    <source>
        <dbReference type="Proteomes" id="UP000015559"/>
    </source>
</evidence>
<dbReference type="PANTHER" id="PTHR44227">
    <property type="match status" value="1"/>
</dbReference>
<dbReference type="SUPFAM" id="SSF81901">
    <property type="entry name" value="HCP-like"/>
    <property type="match status" value="1"/>
</dbReference>
<dbReference type="InterPro" id="IPR011990">
    <property type="entry name" value="TPR-like_helical_dom_sf"/>
</dbReference>
<dbReference type="HOGENOM" id="CLU_003728_7_0_4"/>
<evidence type="ECO:0000256" key="3">
    <source>
        <dbReference type="PROSITE-ProRule" id="PRU00339"/>
    </source>
</evidence>
<feature type="repeat" description="TPR" evidence="3">
    <location>
        <begin position="146"/>
        <end position="179"/>
    </location>
</feature>
<dbReference type="Pfam" id="PF13414">
    <property type="entry name" value="TPR_11"/>
    <property type="match status" value="1"/>
</dbReference>
<dbReference type="InterPro" id="IPR013360">
    <property type="entry name" value="Pilus_4_PilW"/>
</dbReference>
<evidence type="ECO:0000313" key="4">
    <source>
        <dbReference type="EMBL" id="BAN35622.1"/>
    </source>
</evidence>
<dbReference type="SMART" id="SM00028">
    <property type="entry name" value="TPR"/>
    <property type="match status" value="4"/>
</dbReference>
<dbReference type="eggNOG" id="COG3063">
    <property type="taxonomic scope" value="Bacteria"/>
</dbReference>
<dbReference type="STRING" id="1163617.SCD_n01811"/>
<dbReference type="EMBL" id="AP013066">
    <property type="protein sequence ID" value="BAN35622.1"/>
    <property type="molecule type" value="Genomic_DNA"/>
</dbReference>
<dbReference type="NCBIfam" id="TIGR02521">
    <property type="entry name" value="type_IV_pilW"/>
    <property type="match status" value="1"/>
</dbReference>
<dbReference type="InterPro" id="IPR019734">
    <property type="entry name" value="TPR_rpt"/>
</dbReference>
<keyword evidence="1" id="KW-0677">Repeat</keyword>
<dbReference type="PANTHER" id="PTHR44227:SF3">
    <property type="entry name" value="PROTEIN O-MANNOSYL-TRANSFERASE TMTC4"/>
    <property type="match status" value="1"/>
</dbReference>
<feature type="repeat" description="TPR" evidence="3">
    <location>
        <begin position="76"/>
        <end position="109"/>
    </location>
</feature>
<feature type="repeat" description="TPR" evidence="3">
    <location>
        <begin position="42"/>
        <end position="75"/>
    </location>
</feature>
<dbReference type="AlphaFoldDB" id="S6B4X4"/>
<evidence type="ECO:0000256" key="1">
    <source>
        <dbReference type="ARBA" id="ARBA00022737"/>
    </source>
</evidence>
<evidence type="ECO:0000256" key="2">
    <source>
        <dbReference type="ARBA" id="ARBA00022803"/>
    </source>
</evidence>
<dbReference type="PROSITE" id="PS50005">
    <property type="entry name" value="TPR"/>
    <property type="match status" value="3"/>
</dbReference>
<keyword evidence="2 3" id="KW-0802">TPR repeat</keyword>
<gene>
    <name evidence="4" type="ORF">SCD_n01811</name>
</gene>
<keyword evidence="5" id="KW-1185">Reference proteome</keyword>
<protein>
    <submittedName>
        <fullName evidence="4">Type IV pilus biogenesis/stability protein PilW</fullName>
    </submittedName>
</protein>
<proteinExistence type="predicted"/>
<organism evidence="4 5">
    <name type="scientific">Sulfuricella denitrificans (strain DSM 22764 / NBRC 105220 / skB26)</name>
    <dbReference type="NCBI Taxonomy" id="1163617"/>
    <lineage>
        <taxon>Bacteria</taxon>
        <taxon>Pseudomonadati</taxon>
        <taxon>Pseudomonadota</taxon>
        <taxon>Betaproteobacteria</taxon>
        <taxon>Nitrosomonadales</taxon>
        <taxon>Sulfuricellaceae</taxon>
        <taxon>Sulfuricella</taxon>
    </lineage>
</organism>
<dbReference type="RefSeq" id="WP_009204813.1">
    <property type="nucleotide sequence ID" value="NC_022357.1"/>
</dbReference>
<sequence>MSGEQNLKKNLKQLLFLMVLGAGFLAGGYASAEEQSDARQRAQVHTDLGAAYFSAGQLGVALEELNLAIRADSSFASAYNMLGLVYMTLRENDKAEENFRRSLSLSSNDSDTNNNYGWFLCQRGKIDDSIRYFMAALKNPLYATPEKSYLNAGICARKKNDDVEAEEFLLKAIKLQPRQPQALFNLADINLTRGNYSESRKFINQFFQIAAPTPESLWLGMRIERRLGNRSDEASYGLQLRKSFPDSPEAQALRSGKFE</sequence>
<dbReference type="InterPro" id="IPR052346">
    <property type="entry name" value="O-mannosyl-transferase_TMTC"/>
</dbReference>
<name>S6B4X4_SULDS</name>
<dbReference type="Gene3D" id="1.25.40.10">
    <property type="entry name" value="Tetratricopeptide repeat domain"/>
    <property type="match status" value="1"/>
</dbReference>
<dbReference type="KEGG" id="sdr:SCD_n01811"/>
<dbReference type="Pfam" id="PF13432">
    <property type="entry name" value="TPR_16"/>
    <property type="match status" value="1"/>
</dbReference>
<accession>S6B4X4</accession>